<dbReference type="PANTHER" id="PTHR10151">
    <property type="entry name" value="ECTONUCLEOTIDE PYROPHOSPHATASE/PHOSPHODIESTERASE"/>
    <property type="match status" value="1"/>
</dbReference>
<keyword evidence="3" id="KW-1185">Reference proteome</keyword>
<dbReference type="Proteomes" id="UP001594351">
    <property type="component" value="Unassembled WGS sequence"/>
</dbReference>
<sequence>MKTQPKVVVFGLDGTTFYNLDPLMEKGVLPTLKKISDSGCKTVLRSSVPPITVPSWASFATGCTAGKHGIYEFLIKKPGSYEETPINRTFLGAPTLWHRLSEAGKKVLVLNVPTTYPPEPVKGALVSGFLTLKDRGDFVYPPELLSELEQKFGPYYLYMKTRITGTYLQDEHITALIQDCRDMLDYKMAIARYLYDKIEPDFTMIHIWGTDRIQHELWHLIDSNHPAYDAELAARHGQAIENYYRRVDDHLNDFMKLAGDNVDYFIISDHGFGPIHTLIDLNYWLYQQGYLHFKKDFNTLLKVWLWERGITWEKLLFALLKIMNTLKIKLKPGVPYEELTMFHMGKKRFLLTAADIDLTRTRVYAKTGMGQLIINLEGREPTGCVAPGQEYEQLRADIIAQLQALSDPRTAHNVQADIHTREIYQGPFRENCPDITYLAQKDGYFAVNLTGFTSNKVFVPLQGMYGNHTMEGVLMAAGPHIVQTADSFPAGIIDLAPTALYLLEQPIPSFMDGAPLKDIVKPDFLQAHPPRFVDEELSPPKTQAGMDDEASDEIRERLKSLGYLG</sequence>
<dbReference type="Gene3D" id="3.40.720.10">
    <property type="entry name" value="Alkaline Phosphatase, subunit A"/>
    <property type="match status" value="2"/>
</dbReference>
<dbReference type="InterPro" id="IPR017850">
    <property type="entry name" value="Alkaline_phosphatase_core_sf"/>
</dbReference>
<dbReference type="PANTHER" id="PTHR10151:SF120">
    <property type="entry name" value="BIS(5'-ADENOSYL)-TRIPHOSPHATASE"/>
    <property type="match status" value="1"/>
</dbReference>
<evidence type="ECO:0000313" key="3">
    <source>
        <dbReference type="Proteomes" id="UP001594351"/>
    </source>
</evidence>
<gene>
    <name evidence="2" type="ORF">ACFL27_10630</name>
</gene>
<reference evidence="2 3" key="1">
    <citation type="submission" date="2024-09" db="EMBL/GenBank/DDBJ databases">
        <title>Laminarin stimulates single cell rates of sulfate reduction while oxygen inhibits transcriptomic activity in coastal marine sediment.</title>
        <authorList>
            <person name="Lindsay M."/>
            <person name="Orcutt B."/>
            <person name="Emerson D."/>
            <person name="Stepanauskas R."/>
            <person name="D'Angelo T."/>
        </authorList>
    </citation>
    <scope>NUCLEOTIDE SEQUENCE [LARGE SCALE GENOMIC DNA]</scope>
    <source>
        <strain evidence="2">SAG AM-311-K15</strain>
    </source>
</reference>
<name>A0ABV6YX25_UNCC1</name>
<feature type="region of interest" description="Disordered" evidence="1">
    <location>
        <begin position="531"/>
        <end position="552"/>
    </location>
</feature>
<dbReference type="InterPro" id="IPR002591">
    <property type="entry name" value="Phosphodiest/P_Trfase"/>
</dbReference>
<dbReference type="SUPFAM" id="SSF53649">
    <property type="entry name" value="Alkaline phosphatase-like"/>
    <property type="match status" value="1"/>
</dbReference>
<evidence type="ECO:0000256" key="1">
    <source>
        <dbReference type="SAM" id="MobiDB-lite"/>
    </source>
</evidence>
<protein>
    <submittedName>
        <fullName evidence="2">Alkaline phosphatase family protein</fullName>
    </submittedName>
</protein>
<proteinExistence type="predicted"/>
<organism evidence="2 3">
    <name type="scientific">candidate division CSSED10-310 bacterium</name>
    <dbReference type="NCBI Taxonomy" id="2855610"/>
    <lineage>
        <taxon>Bacteria</taxon>
        <taxon>Bacteria division CSSED10-310</taxon>
    </lineage>
</organism>
<accession>A0ABV6YX25</accession>
<comment type="caution">
    <text evidence="2">The sequence shown here is derived from an EMBL/GenBank/DDBJ whole genome shotgun (WGS) entry which is preliminary data.</text>
</comment>
<dbReference type="Pfam" id="PF01663">
    <property type="entry name" value="Phosphodiest"/>
    <property type="match status" value="1"/>
</dbReference>
<dbReference type="EMBL" id="JBHPBY010000113">
    <property type="protein sequence ID" value="MFC1850636.1"/>
    <property type="molecule type" value="Genomic_DNA"/>
</dbReference>
<evidence type="ECO:0000313" key="2">
    <source>
        <dbReference type="EMBL" id="MFC1850636.1"/>
    </source>
</evidence>